<dbReference type="Gene3D" id="1.10.357.40">
    <property type="entry name" value="YbiA-like"/>
    <property type="match status" value="1"/>
</dbReference>
<feature type="domain" description="NADAR" evidence="1">
    <location>
        <begin position="25"/>
        <end position="175"/>
    </location>
</feature>
<evidence type="ECO:0000313" key="2">
    <source>
        <dbReference type="EMBL" id="QBK89403.1"/>
    </source>
</evidence>
<dbReference type="Pfam" id="PF08719">
    <property type="entry name" value="NADAR"/>
    <property type="match status" value="1"/>
</dbReference>
<accession>A0A4V1A6G0</accession>
<dbReference type="EMBL" id="MK500419">
    <property type="protein sequence ID" value="QBK89403.1"/>
    <property type="molecule type" value="Genomic_DNA"/>
</dbReference>
<dbReference type="SUPFAM" id="SSF143990">
    <property type="entry name" value="YbiA-like"/>
    <property type="match status" value="1"/>
</dbReference>
<dbReference type="InterPro" id="IPR012816">
    <property type="entry name" value="NADAR"/>
</dbReference>
<reference evidence="2" key="1">
    <citation type="journal article" date="2019" name="MBio">
        <title>Virus Genomes from Deep Sea Sediments Expand the Ocean Megavirome and Support Independent Origins of Viral Gigantism.</title>
        <authorList>
            <person name="Backstrom D."/>
            <person name="Yutin N."/>
            <person name="Jorgensen S.L."/>
            <person name="Dharamshi J."/>
            <person name="Homa F."/>
            <person name="Zaremba-Niedwiedzka K."/>
            <person name="Spang A."/>
            <person name="Wolf Y.I."/>
            <person name="Koonin E.V."/>
            <person name="Ettema T.J."/>
        </authorList>
    </citation>
    <scope>NUCLEOTIDE SEQUENCE</scope>
</reference>
<evidence type="ECO:0000259" key="1">
    <source>
        <dbReference type="Pfam" id="PF08719"/>
    </source>
</evidence>
<proteinExistence type="predicted"/>
<dbReference type="InterPro" id="IPR037238">
    <property type="entry name" value="YbiA-like_sf"/>
</dbReference>
<protein>
    <recommendedName>
        <fullName evidence="1">NADAR domain-containing protein</fullName>
    </recommendedName>
</protein>
<sequence length="179" mass="21043">MLQFYSKSKLIDDIDCGYSDWRRRLSNFWDKEYIEIDGFKWPSLEHWFQANKFSYKPKYKFYVDKFKKGGTFDVNKRKGYIAKRAGGKGASKKANVVLDPNWDNIKCDIMKKGIVARVKQFTYMKKILNKLKGIHLIHYENARGKESYWGAIVRKTGKVGDIFGKNILGKIYMDIITKI</sequence>
<name>A0A4V1A6G0_9VIRU</name>
<dbReference type="CDD" id="cd15457">
    <property type="entry name" value="NADAR"/>
    <property type="match status" value="1"/>
</dbReference>
<organism evidence="2">
    <name type="scientific">Mimivirus LCMiAC02</name>
    <dbReference type="NCBI Taxonomy" id="2506609"/>
    <lineage>
        <taxon>Viruses</taxon>
        <taxon>Varidnaviria</taxon>
        <taxon>Bamfordvirae</taxon>
        <taxon>Nucleocytoviricota</taxon>
        <taxon>Megaviricetes</taxon>
        <taxon>Imitervirales</taxon>
        <taxon>Mimiviridae</taxon>
        <taxon>Klosneuvirinae</taxon>
    </lineage>
</organism>
<gene>
    <name evidence="2" type="ORF">LCMiAC02_04980</name>
</gene>